<evidence type="ECO:0008006" key="4">
    <source>
        <dbReference type="Google" id="ProtNLM"/>
    </source>
</evidence>
<organism evidence="2 3">
    <name type="scientific">Polytolypa hystricis (strain UAMH7299)</name>
    <dbReference type="NCBI Taxonomy" id="1447883"/>
    <lineage>
        <taxon>Eukaryota</taxon>
        <taxon>Fungi</taxon>
        <taxon>Dikarya</taxon>
        <taxon>Ascomycota</taxon>
        <taxon>Pezizomycotina</taxon>
        <taxon>Eurotiomycetes</taxon>
        <taxon>Eurotiomycetidae</taxon>
        <taxon>Onygenales</taxon>
        <taxon>Onygenales incertae sedis</taxon>
        <taxon>Polytolypa</taxon>
    </lineage>
</organism>
<feature type="compositionally biased region" description="Basic residues" evidence="1">
    <location>
        <begin position="79"/>
        <end position="88"/>
    </location>
</feature>
<dbReference type="Proteomes" id="UP000224634">
    <property type="component" value="Unassembled WGS sequence"/>
</dbReference>
<feature type="region of interest" description="Disordered" evidence="1">
    <location>
        <begin position="56"/>
        <end position="147"/>
    </location>
</feature>
<evidence type="ECO:0000313" key="2">
    <source>
        <dbReference type="EMBL" id="PGH17705.1"/>
    </source>
</evidence>
<dbReference type="AlphaFoldDB" id="A0A2B7Y8Y2"/>
<name>A0A2B7Y8Y2_POLH7</name>
<sequence>MPITWNDATDAKILVGILKTAKPKIDFDALAQYVGDGCTAYAVQHRIRKIQAKASLLGSGTTGTGTGSDAPNTPPTPAKRSKAATKKKNPAEEGAKVTKRKPVATGHGKKKAMFAAKVEESDGDEMVKGEEMESIERDEGVEEDDCA</sequence>
<reference evidence="2 3" key="1">
    <citation type="submission" date="2017-10" db="EMBL/GenBank/DDBJ databases">
        <title>Comparative genomics in systemic dimorphic fungi from Ajellomycetaceae.</title>
        <authorList>
            <person name="Munoz J.F."/>
            <person name="Mcewen J.G."/>
            <person name="Clay O.K."/>
            <person name="Cuomo C.A."/>
        </authorList>
    </citation>
    <scope>NUCLEOTIDE SEQUENCE [LARGE SCALE GENOMIC DNA]</scope>
    <source>
        <strain evidence="2 3">UAMH7299</strain>
    </source>
</reference>
<accession>A0A2B7Y8Y2</accession>
<gene>
    <name evidence="2" type="ORF">AJ80_04713</name>
</gene>
<proteinExistence type="predicted"/>
<dbReference type="OrthoDB" id="4172662at2759"/>
<evidence type="ECO:0000313" key="3">
    <source>
        <dbReference type="Proteomes" id="UP000224634"/>
    </source>
</evidence>
<protein>
    <recommendedName>
        <fullName evidence="4">AT hook motif protein</fullName>
    </recommendedName>
</protein>
<comment type="caution">
    <text evidence="2">The sequence shown here is derived from an EMBL/GenBank/DDBJ whole genome shotgun (WGS) entry which is preliminary data.</text>
</comment>
<evidence type="ECO:0000256" key="1">
    <source>
        <dbReference type="SAM" id="MobiDB-lite"/>
    </source>
</evidence>
<dbReference type="EMBL" id="PDNA01000062">
    <property type="protein sequence ID" value="PGH17705.1"/>
    <property type="molecule type" value="Genomic_DNA"/>
</dbReference>
<dbReference type="STRING" id="1447883.A0A2B7Y8Y2"/>
<feature type="compositionally biased region" description="Basic and acidic residues" evidence="1">
    <location>
        <begin position="117"/>
        <end position="138"/>
    </location>
</feature>
<keyword evidence="3" id="KW-1185">Reference proteome</keyword>
<feature type="compositionally biased region" description="Basic residues" evidence="1">
    <location>
        <begin position="97"/>
        <end position="112"/>
    </location>
</feature>